<dbReference type="AlphaFoldDB" id="A0A7K0JMG4"/>
<dbReference type="RefSeq" id="WP_007847403.1">
    <property type="nucleotide sequence ID" value="NZ_JAKKXB010000058.1"/>
</dbReference>
<organism evidence="1 2">
    <name type="scientific">Phocaeicola vulgatus</name>
    <name type="common">Bacteroides vulgatus</name>
    <dbReference type="NCBI Taxonomy" id="821"/>
    <lineage>
        <taxon>Bacteria</taxon>
        <taxon>Pseudomonadati</taxon>
        <taxon>Bacteroidota</taxon>
        <taxon>Bacteroidia</taxon>
        <taxon>Bacteroidales</taxon>
        <taxon>Bacteroidaceae</taxon>
        <taxon>Phocaeicola</taxon>
    </lineage>
</organism>
<evidence type="ECO:0000313" key="1">
    <source>
        <dbReference type="EMBL" id="MSS51106.1"/>
    </source>
</evidence>
<dbReference type="Proteomes" id="UP000460950">
    <property type="component" value="Unassembled WGS sequence"/>
</dbReference>
<evidence type="ECO:0008006" key="3">
    <source>
        <dbReference type="Google" id="ProtNLM"/>
    </source>
</evidence>
<reference evidence="1 2" key="1">
    <citation type="submission" date="2019-09" db="EMBL/GenBank/DDBJ databases">
        <title>In-depth cultivation of the pig gut microbiome towards novel bacterial diversity and tailored functional studies.</title>
        <authorList>
            <person name="Wylensek D."/>
            <person name="Hitch T.C.A."/>
            <person name="Clavel T."/>
        </authorList>
    </citation>
    <scope>NUCLEOTIDE SEQUENCE [LARGE SCALE GENOMIC DNA]</scope>
    <source>
        <strain evidence="1 2">WCA-389-WT-3C</strain>
    </source>
</reference>
<accession>A0A7K0JMG4</accession>
<protein>
    <recommendedName>
        <fullName evidence="3">Nuclease-associated modular DNA-binding 1 domain-containing protein</fullName>
    </recommendedName>
</protein>
<proteinExistence type="predicted"/>
<comment type="caution">
    <text evidence="1">The sequence shown here is derived from an EMBL/GenBank/DDBJ whole genome shotgun (WGS) entry which is preliminary data.</text>
</comment>
<evidence type="ECO:0000313" key="2">
    <source>
        <dbReference type="Proteomes" id="UP000460950"/>
    </source>
</evidence>
<dbReference type="EMBL" id="VULU01000096">
    <property type="protein sequence ID" value="MSS51106.1"/>
    <property type="molecule type" value="Genomic_DNA"/>
</dbReference>
<dbReference type="Gene3D" id="1.10.10.10">
    <property type="entry name" value="Winged helix-like DNA-binding domain superfamily/Winged helix DNA-binding domain"/>
    <property type="match status" value="1"/>
</dbReference>
<gene>
    <name evidence="1" type="ORF">FYJ30_23290</name>
</gene>
<sequence>MSELYIPPERFERDFITGRFLKGCVSHNKGRKMVYHSKRSKARSIKNLSKGRGAWHKTGAGMNKKSVVLIKDEKLCGVFPSIQMAGKMIGVAPSLISAICRKVRGKHTANGYRCFFEDSNDWYNLIKQDYE</sequence>
<dbReference type="InterPro" id="IPR036388">
    <property type="entry name" value="WH-like_DNA-bd_sf"/>
</dbReference>
<name>A0A7K0JMG4_PHOVU</name>